<proteinExistence type="predicted"/>
<reference evidence="1 2" key="1">
    <citation type="submission" date="2020-02" db="EMBL/GenBank/DDBJ databases">
        <title>The whole genome sequence of CPCC 205119.</title>
        <authorList>
            <person name="Jiang Z."/>
        </authorList>
    </citation>
    <scope>NUCLEOTIDE SEQUENCE [LARGE SCALE GENOMIC DNA]</scope>
    <source>
        <strain evidence="1 2">CPCC 205119</strain>
    </source>
</reference>
<dbReference type="Proteomes" id="UP000470470">
    <property type="component" value="Unassembled WGS sequence"/>
</dbReference>
<dbReference type="AlphaFoldDB" id="A0A7K3WC68"/>
<keyword evidence="2" id="KW-1185">Reference proteome</keyword>
<dbReference type="RefSeq" id="WP_162392725.1">
    <property type="nucleotide sequence ID" value="NZ_JAABOZ010000002.1"/>
</dbReference>
<name>A0A7K3WC68_9ACTN</name>
<protein>
    <submittedName>
        <fullName evidence="1">Uncharacterized protein</fullName>
    </submittedName>
</protein>
<evidence type="ECO:0000313" key="2">
    <source>
        <dbReference type="Proteomes" id="UP000470470"/>
    </source>
</evidence>
<comment type="caution">
    <text evidence="1">The sequence shown here is derived from an EMBL/GenBank/DDBJ whole genome shotgun (WGS) entry which is preliminary data.</text>
</comment>
<dbReference type="SUPFAM" id="SSF55961">
    <property type="entry name" value="Bet v1-like"/>
    <property type="match status" value="1"/>
</dbReference>
<gene>
    <name evidence="1" type="ORF">G1H19_08035</name>
</gene>
<evidence type="ECO:0000313" key="1">
    <source>
        <dbReference type="EMBL" id="NEL53947.1"/>
    </source>
</evidence>
<dbReference type="EMBL" id="JAAGWK010000010">
    <property type="protein sequence ID" value="NEL53947.1"/>
    <property type="molecule type" value="Genomic_DNA"/>
</dbReference>
<sequence>MFEVGSRERTLPAPVPVVWESLTRPRRPGARPWLHLLDDEVEPTVLYASAPVLLVWSSAWPRWPQLVTVLELRRTGLESALSWTATAPDDPCDDGLVGHVRLRLNRLLWADLRLSYG</sequence>
<organism evidence="1 2">
    <name type="scientific">Goekera deserti</name>
    <dbReference type="NCBI Taxonomy" id="2497753"/>
    <lineage>
        <taxon>Bacteria</taxon>
        <taxon>Bacillati</taxon>
        <taxon>Actinomycetota</taxon>
        <taxon>Actinomycetes</taxon>
        <taxon>Geodermatophilales</taxon>
        <taxon>Geodermatophilaceae</taxon>
        <taxon>Goekera</taxon>
    </lineage>
</organism>
<accession>A0A7K3WC68</accession>